<feature type="binding site" evidence="7">
    <location>
        <position position="74"/>
    </location>
    <ligand>
        <name>Zn(2+)</name>
        <dbReference type="ChEBI" id="CHEBI:29105"/>
        <label>1</label>
    </ligand>
</feature>
<dbReference type="Gene3D" id="1.10.40.90">
    <property type="match status" value="1"/>
</dbReference>
<dbReference type="CDD" id="cd01609">
    <property type="entry name" value="RNAP_beta'_N"/>
    <property type="match status" value="1"/>
</dbReference>
<keyword evidence="5 7" id="KW-0804">Transcription</keyword>
<evidence type="ECO:0000313" key="11">
    <source>
        <dbReference type="EMBL" id="OHA70523.1"/>
    </source>
</evidence>
<feature type="binding site" evidence="7">
    <location>
        <position position="77"/>
    </location>
    <ligand>
        <name>Zn(2+)</name>
        <dbReference type="ChEBI" id="CHEBI:29105"/>
        <label>1</label>
    </ligand>
</feature>
<comment type="subunit">
    <text evidence="7">The RNAP catalytic core consists of 2 alpha, 1 beta, 1 beta' and 1 omega subunit. When a sigma factor is associated with the core the holoenzyme is formed, which can initiate transcription.</text>
</comment>
<name>A0A1G2RCG1_9BACT</name>
<feature type="binding site" evidence="7">
    <location>
        <position position="523"/>
    </location>
    <ligand>
        <name>Mg(2+)</name>
        <dbReference type="ChEBI" id="CHEBI:18420"/>
    </ligand>
</feature>
<dbReference type="InterPro" id="IPR006592">
    <property type="entry name" value="RNA_pol_N"/>
</dbReference>
<dbReference type="Pfam" id="PF00623">
    <property type="entry name" value="RNA_pol_Rpb1_2"/>
    <property type="match status" value="1"/>
</dbReference>
<dbReference type="InterPro" id="IPR038120">
    <property type="entry name" value="Rpb1_funnel_sf"/>
</dbReference>
<accession>A0A1G2RCG1</accession>
<dbReference type="Pfam" id="PF04997">
    <property type="entry name" value="RNA_pol_Rpb1_1"/>
    <property type="match status" value="1"/>
</dbReference>
<feature type="binding site" evidence="7">
    <location>
        <position position="519"/>
    </location>
    <ligand>
        <name>Mg(2+)</name>
        <dbReference type="ChEBI" id="CHEBI:18420"/>
    </ligand>
</feature>
<keyword evidence="4 7" id="KW-0479">Metal-binding</keyword>
<dbReference type="EMBL" id="MHUC01000026">
    <property type="protein sequence ID" value="OHA70523.1"/>
    <property type="molecule type" value="Genomic_DNA"/>
</dbReference>
<evidence type="ECO:0000256" key="1">
    <source>
        <dbReference type="ARBA" id="ARBA00022478"/>
    </source>
</evidence>
<dbReference type="InterPro" id="IPR007083">
    <property type="entry name" value="RNA_pol_Rpb1_4"/>
</dbReference>
<feature type="binding site" evidence="7">
    <location>
        <position position="59"/>
    </location>
    <ligand>
        <name>Zn(2+)</name>
        <dbReference type="ChEBI" id="CHEBI:29105"/>
        <label>1</label>
    </ligand>
</feature>
<comment type="function">
    <text evidence="7 8">DNA-dependent RNA polymerase catalyzes the transcription of DNA into RNA using the four ribonucleoside triphosphates as substrates.</text>
</comment>
<dbReference type="Pfam" id="PF05000">
    <property type="entry name" value="RNA_pol_Rpb1_4"/>
    <property type="match status" value="1"/>
</dbReference>
<dbReference type="InterPro" id="IPR045867">
    <property type="entry name" value="DNA-dir_RpoC_beta_prime"/>
</dbReference>
<dbReference type="InterPro" id="IPR000722">
    <property type="entry name" value="RNA_pol_asu"/>
</dbReference>
<evidence type="ECO:0000313" key="12">
    <source>
        <dbReference type="Proteomes" id="UP000177078"/>
    </source>
</evidence>
<keyword evidence="7" id="KW-0460">Magnesium</keyword>
<evidence type="ECO:0000256" key="6">
    <source>
        <dbReference type="ARBA" id="ARBA00048552"/>
    </source>
</evidence>
<dbReference type="Gene3D" id="1.10.132.30">
    <property type="match status" value="1"/>
</dbReference>
<dbReference type="InterPro" id="IPR007080">
    <property type="entry name" value="RNA_pol_Rpb1_1"/>
</dbReference>
<evidence type="ECO:0000256" key="3">
    <source>
        <dbReference type="ARBA" id="ARBA00022695"/>
    </source>
</evidence>
<dbReference type="PANTHER" id="PTHR19376:SF54">
    <property type="entry name" value="DNA-DIRECTED RNA POLYMERASE SUBUNIT BETA"/>
    <property type="match status" value="1"/>
</dbReference>
<dbReference type="Gene3D" id="1.10.150.390">
    <property type="match status" value="1"/>
</dbReference>
<evidence type="ECO:0000256" key="2">
    <source>
        <dbReference type="ARBA" id="ARBA00022679"/>
    </source>
</evidence>
<dbReference type="Gene3D" id="1.10.274.100">
    <property type="entry name" value="RNA polymerase Rpb1, domain 3"/>
    <property type="match status" value="2"/>
</dbReference>
<dbReference type="InterPro" id="IPR044893">
    <property type="entry name" value="RNA_pol_Rpb1_clamp_domain"/>
</dbReference>
<organism evidence="11 12">
    <name type="scientific">Candidatus Wildermuthbacteria bacterium RIFCSPHIGHO2_12_FULL_40_12</name>
    <dbReference type="NCBI Taxonomy" id="1802457"/>
    <lineage>
        <taxon>Bacteria</taxon>
        <taxon>Candidatus Wildermuthiibacteriota</taxon>
    </lineage>
</organism>
<comment type="similarity">
    <text evidence="7 8">Belongs to the RNA polymerase beta' chain family.</text>
</comment>
<dbReference type="GO" id="GO:0000287">
    <property type="term" value="F:magnesium ion binding"/>
    <property type="evidence" value="ECO:0007669"/>
    <property type="project" value="UniProtKB-UniRule"/>
</dbReference>
<dbReference type="GO" id="GO:0003677">
    <property type="term" value="F:DNA binding"/>
    <property type="evidence" value="ECO:0007669"/>
    <property type="project" value="UniProtKB-UniRule"/>
</dbReference>
<dbReference type="Gene3D" id="4.10.860.120">
    <property type="entry name" value="RNA polymerase II, clamp domain"/>
    <property type="match status" value="1"/>
</dbReference>
<dbReference type="AlphaFoldDB" id="A0A1G2RCG1"/>
<keyword evidence="3 7" id="KW-0548">Nucleotidyltransferase</keyword>
<protein>
    <recommendedName>
        <fullName evidence="7">DNA-directed RNA polymerase subunit beta'</fullName>
        <shortName evidence="7">RNAP subunit beta'</shortName>
        <ecNumber evidence="7">2.7.7.6</ecNumber>
    </recommendedName>
    <alternativeName>
        <fullName evidence="7">RNA polymerase subunit beta'</fullName>
    </alternativeName>
    <alternativeName>
        <fullName evidence="7">Transcriptase subunit beta'</fullName>
    </alternativeName>
</protein>
<comment type="cofactor">
    <cofactor evidence="7">
        <name>Zn(2+)</name>
        <dbReference type="ChEBI" id="CHEBI:29105"/>
    </cofactor>
    <text evidence="7">Binds 2 Zn(2+) ions per subunit.</text>
</comment>
<evidence type="ECO:0000259" key="10">
    <source>
        <dbReference type="SMART" id="SM00663"/>
    </source>
</evidence>
<dbReference type="GO" id="GO:0008270">
    <property type="term" value="F:zinc ion binding"/>
    <property type="evidence" value="ECO:0007669"/>
    <property type="project" value="UniProtKB-UniRule"/>
</dbReference>
<feature type="binding site" evidence="7">
    <location>
        <position position="521"/>
    </location>
    <ligand>
        <name>Mg(2+)</name>
        <dbReference type="ChEBI" id="CHEBI:18420"/>
    </ligand>
</feature>
<dbReference type="InterPro" id="IPR007066">
    <property type="entry name" value="RNA_pol_Rpb1_3"/>
</dbReference>
<dbReference type="HAMAP" id="MF_01322">
    <property type="entry name" value="RNApol_bact_RpoC"/>
    <property type="match status" value="1"/>
</dbReference>
<feature type="binding site" evidence="7">
    <location>
        <position position="929"/>
    </location>
    <ligand>
        <name>Zn(2+)</name>
        <dbReference type="ChEBI" id="CHEBI:29105"/>
        <label>2</label>
    </ligand>
</feature>
<feature type="binding site" evidence="7">
    <location>
        <position position="926"/>
    </location>
    <ligand>
        <name>Zn(2+)</name>
        <dbReference type="ChEBI" id="CHEBI:29105"/>
        <label>2</label>
    </ligand>
</feature>
<dbReference type="SUPFAM" id="SSF64484">
    <property type="entry name" value="beta and beta-prime subunits of DNA dependent RNA-polymerase"/>
    <property type="match status" value="1"/>
</dbReference>
<evidence type="ECO:0000256" key="7">
    <source>
        <dbReference type="HAMAP-Rule" id="MF_01322"/>
    </source>
</evidence>
<dbReference type="Pfam" id="PF04998">
    <property type="entry name" value="RNA_pol_Rpb1_5"/>
    <property type="match status" value="1"/>
</dbReference>
<dbReference type="GO" id="GO:0003899">
    <property type="term" value="F:DNA-directed RNA polymerase activity"/>
    <property type="evidence" value="ECO:0007669"/>
    <property type="project" value="UniProtKB-UniRule"/>
</dbReference>
<dbReference type="STRING" id="1802457.A3F15_03085"/>
<reference evidence="11 12" key="1">
    <citation type="journal article" date="2016" name="Nat. Commun.">
        <title>Thousands of microbial genomes shed light on interconnected biogeochemical processes in an aquifer system.</title>
        <authorList>
            <person name="Anantharaman K."/>
            <person name="Brown C.T."/>
            <person name="Hug L.A."/>
            <person name="Sharon I."/>
            <person name="Castelle C.J."/>
            <person name="Probst A.J."/>
            <person name="Thomas B.C."/>
            <person name="Singh A."/>
            <person name="Wilkins M.J."/>
            <person name="Karaoz U."/>
            <person name="Brodie E.L."/>
            <person name="Williams K.H."/>
            <person name="Hubbard S.S."/>
            <person name="Banfield J.F."/>
        </authorList>
    </citation>
    <scope>NUCLEOTIDE SEQUENCE [LARGE SCALE GENOMIC DNA]</scope>
</reference>
<evidence type="ECO:0000256" key="5">
    <source>
        <dbReference type="ARBA" id="ARBA00023163"/>
    </source>
</evidence>
<sequence length="1216" mass="136917">MRVQDLEKIRIKLASPDDILSWSHGEVTKPETINYRTQRSEKDGLFCEKIFGPEKDYECYCGKYRRIRYKGIICDRCGVEVTKSLVRRERMGHIKLACPVSHIWFLKGIPSRMGMALDISMQQIEKVIYFASYIIIATNEDARKRYLEEIDKEFELKAKFLKSAANKKSKNAQETKKSKSKPKQKDLKLLNSQIQELKSLRDKTKEELLSLKRLKILSELEYHNFSLKYGEVFEAGTGSETLRKLFQEIDLKQGVKKINADIEDASPLAKRKLLIRLKFFRSMDLAGTRPEWMFLTVLPVLPPDLRPMVQIDGGRYASSDLNDLYRRVINRNNRLKYLLEIAAPDVIVRNEKRMLQEAVDALIDNKMRKGTMTQATTGGKRLLKSLTDMLEGKQGRFRQNLLGKRVDYSGRSVIVVGPELKLYQCGIPKKMALELFKPFVIQKILEKELAYNVRGATRLIEEETDEIWATLEEITKDKLVLLNRAPTLHRLGIQAFKPLLIEGESLRIHPFVCRAFNADFDGDQMAVHLPLSEEAQKEAREIILSTNNLLKPATGLPIVSPDKDIVLGCYWLTKIVQGKKGEGAVLGDKTEAILAHEFGEVDLKALIKVRIQDDLIETSVGRIIFNEVLPVSLPFHNATMNAKGLERLIREIFEDYGHDVFHETLDKIKDLGFEYATLSGTTWGMNDLIVPKEKKAIVEAAEREIEDIESHYHRGLLSQEEKRDKAIEIWNKVKSEIEKLVPKTLPEAGPVFQIVDSGARGSWTQPVQMAGMKGLVVNPAGEIIELPIKNSFKEGFDVLEYFISTHGARKGTADTALRTSTAGYLTRRLVDVAHEVIVSEEDCKDDTGIDILRAESDDIGQNFIFKVLGRTVLEDIKIKTAEGRVKTILKAGAVVDWRAAEAIANSDLNILKARSPLSCKTIRGVCQKCYGWDLGLNQQVKLGEAVGIVASQAIGEPGTQLTMRTFHTGGVAGGGDITSGLPRVQEIFEAREPRGRAVISQVDGKVIEVTADRTVRIQVKPDQSSEKPKRTKKNEVVDYKISPTMAILVNANDVVKKGQQLCEGYSDLKELFKYTDINTTQRYIVKEIQKIYVSQGATIHDKHVEVVIRQMFSRVKIKTSGDSYFVPGEIIERAKFLETNAALKKDNKKPAMAQTILLGMSRVALSTDSFLSAASFQETSRILIKASIEGKEDRLKGLKENVIIGKLVPAGTGFKK</sequence>
<dbReference type="InterPro" id="IPR012754">
    <property type="entry name" value="DNA-dir_RpoC_beta_prime_bact"/>
</dbReference>
<dbReference type="Gene3D" id="2.40.40.20">
    <property type="match status" value="1"/>
</dbReference>
<feature type="binding site" evidence="7">
    <location>
        <position position="61"/>
    </location>
    <ligand>
        <name>Zn(2+)</name>
        <dbReference type="ChEBI" id="CHEBI:29105"/>
        <label>1</label>
    </ligand>
</feature>
<comment type="cofactor">
    <cofactor evidence="7">
        <name>Mg(2+)</name>
        <dbReference type="ChEBI" id="CHEBI:18420"/>
    </cofactor>
    <text evidence="7">Binds 1 Mg(2+) ion per subunit.</text>
</comment>
<dbReference type="PANTHER" id="PTHR19376">
    <property type="entry name" value="DNA-DIRECTED RNA POLYMERASE"/>
    <property type="match status" value="1"/>
</dbReference>
<feature type="coiled-coil region" evidence="9">
    <location>
        <begin position="187"/>
        <end position="214"/>
    </location>
</feature>
<dbReference type="CDD" id="cd02655">
    <property type="entry name" value="RNAP_beta'_C"/>
    <property type="match status" value="1"/>
</dbReference>
<feature type="domain" description="RNA polymerase N-terminal" evidence="10">
    <location>
        <begin position="291"/>
        <end position="573"/>
    </location>
</feature>
<gene>
    <name evidence="7" type="primary">rpoC</name>
    <name evidence="11" type="ORF">A3F15_03085</name>
</gene>
<dbReference type="Gene3D" id="2.40.50.100">
    <property type="match status" value="1"/>
</dbReference>
<dbReference type="Pfam" id="PF04983">
    <property type="entry name" value="RNA_pol_Rpb1_3"/>
    <property type="match status" value="1"/>
</dbReference>
<dbReference type="GO" id="GO:0000428">
    <property type="term" value="C:DNA-directed RNA polymerase complex"/>
    <property type="evidence" value="ECO:0007669"/>
    <property type="project" value="UniProtKB-KW"/>
</dbReference>
<proteinExistence type="inferred from homology"/>
<evidence type="ECO:0000256" key="9">
    <source>
        <dbReference type="SAM" id="Coils"/>
    </source>
</evidence>
<dbReference type="GO" id="GO:0006351">
    <property type="term" value="P:DNA-templated transcription"/>
    <property type="evidence" value="ECO:0007669"/>
    <property type="project" value="UniProtKB-UniRule"/>
</dbReference>
<keyword evidence="7" id="KW-0862">Zinc</keyword>
<keyword evidence="2 7" id="KW-0808">Transferase</keyword>
<dbReference type="NCBIfam" id="TIGR02386">
    <property type="entry name" value="rpoC_TIGR"/>
    <property type="match status" value="1"/>
</dbReference>
<dbReference type="InterPro" id="IPR007081">
    <property type="entry name" value="RNA_pol_Rpb1_5"/>
</dbReference>
<feature type="binding site" evidence="7">
    <location>
        <position position="919"/>
    </location>
    <ligand>
        <name>Zn(2+)</name>
        <dbReference type="ChEBI" id="CHEBI:29105"/>
        <label>2</label>
    </ligand>
</feature>
<dbReference type="EC" id="2.7.7.6" evidence="7"/>
<keyword evidence="9" id="KW-0175">Coiled coil</keyword>
<dbReference type="InterPro" id="IPR042102">
    <property type="entry name" value="RNA_pol_Rpb1_3_sf"/>
</dbReference>
<dbReference type="Gene3D" id="1.10.1790.20">
    <property type="match status" value="1"/>
</dbReference>
<dbReference type="Proteomes" id="UP000177078">
    <property type="component" value="Unassembled WGS sequence"/>
</dbReference>
<comment type="catalytic activity">
    <reaction evidence="6 7 8">
        <text>RNA(n) + a ribonucleoside 5'-triphosphate = RNA(n+1) + diphosphate</text>
        <dbReference type="Rhea" id="RHEA:21248"/>
        <dbReference type="Rhea" id="RHEA-COMP:14527"/>
        <dbReference type="Rhea" id="RHEA-COMP:17342"/>
        <dbReference type="ChEBI" id="CHEBI:33019"/>
        <dbReference type="ChEBI" id="CHEBI:61557"/>
        <dbReference type="ChEBI" id="CHEBI:140395"/>
        <dbReference type="EC" id="2.7.7.6"/>
    </reaction>
</comment>
<feature type="binding site" evidence="7">
    <location>
        <position position="843"/>
    </location>
    <ligand>
        <name>Zn(2+)</name>
        <dbReference type="ChEBI" id="CHEBI:29105"/>
        <label>2</label>
    </ligand>
</feature>
<evidence type="ECO:0000256" key="4">
    <source>
        <dbReference type="ARBA" id="ARBA00022723"/>
    </source>
</evidence>
<keyword evidence="1 7" id="KW-0240">DNA-directed RNA polymerase</keyword>
<dbReference type="SMART" id="SM00663">
    <property type="entry name" value="RPOLA_N"/>
    <property type="match status" value="1"/>
</dbReference>
<evidence type="ECO:0000256" key="8">
    <source>
        <dbReference type="RuleBase" id="RU004279"/>
    </source>
</evidence>
<comment type="caution">
    <text evidence="11">The sequence shown here is derived from an EMBL/GenBank/DDBJ whole genome shotgun (WGS) entry which is preliminary data.</text>
</comment>